<gene>
    <name evidence="9" type="ORF">KXV57_002482</name>
</gene>
<dbReference type="SUPFAM" id="SSF53448">
    <property type="entry name" value="Nucleotide-diphospho-sugar transferases"/>
    <property type="match status" value="1"/>
</dbReference>
<feature type="domain" description="MobA-like NTP transferase" evidence="8">
    <location>
        <begin position="7"/>
        <end position="181"/>
    </location>
</feature>
<keyword evidence="6" id="KW-0342">GTP-binding</keyword>
<reference evidence="9" key="1">
    <citation type="submission" date="2021-08" db="EMBL/GenBank/DDBJ databases">
        <title>Global Aspergillus fumigatus from environmental and clinical sources.</title>
        <authorList>
            <person name="Barber A."/>
            <person name="Sae-Ong T."/>
        </authorList>
    </citation>
    <scope>NUCLEOTIDE SEQUENCE</scope>
    <source>
        <strain evidence="9">NRZ-2016-071</strain>
    </source>
</reference>
<dbReference type="CDD" id="cd02503">
    <property type="entry name" value="MobA"/>
    <property type="match status" value="1"/>
</dbReference>
<dbReference type="Proteomes" id="UP000813423">
    <property type="component" value="Unassembled WGS sequence"/>
</dbReference>
<comment type="caution">
    <text evidence="9">The sequence shown here is derived from an EMBL/GenBank/DDBJ whole genome shotgun (WGS) entry which is preliminary data.</text>
</comment>
<dbReference type="AlphaFoldDB" id="A0A9P8SW72"/>
<dbReference type="GO" id="GO:0016779">
    <property type="term" value="F:nucleotidyltransferase activity"/>
    <property type="evidence" value="ECO:0007669"/>
    <property type="project" value="UniProtKB-ARBA"/>
</dbReference>
<dbReference type="GO" id="GO:0046872">
    <property type="term" value="F:metal ion binding"/>
    <property type="evidence" value="ECO:0007669"/>
    <property type="project" value="UniProtKB-KW"/>
</dbReference>
<dbReference type="GO" id="GO:0006777">
    <property type="term" value="P:Mo-molybdopterin cofactor biosynthetic process"/>
    <property type="evidence" value="ECO:0007669"/>
    <property type="project" value="UniProtKB-KW"/>
</dbReference>
<evidence type="ECO:0000313" key="9">
    <source>
        <dbReference type="EMBL" id="KAH1908989.1"/>
    </source>
</evidence>
<keyword evidence="5" id="KW-0460">Magnesium</keyword>
<evidence type="ECO:0000256" key="3">
    <source>
        <dbReference type="ARBA" id="ARBA00022723"/>
    </source>
</evidence>
<dbReference type="InterPro" id="IPR025877">
    <property type="entry name" value="MobA-like_NTP_Trfase"/>
</dbReference>
<evidence type="ECO:0000313" key="10">
    <source>
        <dbReference type="Proteomes" id="UP000813423"/>
    </source>
</evidence>
<dbReference type="InterPro" id="IPR013482">
    <property type="entry name" value="Molybde_CF_guanTrfase"/>
</dbReference>
<dbReference type="GO" id="GO:0005525">
    <property type="term" value="F:GTP binding"/>
    <property type="evidence" value="ECO:0007669"/>
    <property type="project" value="UniProtKB-KW"/>
</dbReference>
<dbReference type="PANTHER" id="PTHR19136:SF81">
    <property type="entry name" value="MOLYBDENUM COFACTOR GUANYLYLTRANSFERASE"/>
    <property type="match status" value="1"/>
</dbReference>
<keyword evidence="2" id="KW-0808">Transferase</keyword>
<accession>A0A9P8SW72</accession>
<dbReference type="Pfam" id="PF12804">
    <property type="entry name" value="NTP_transf_3"/>
    <property type="match status" value="1"/>
</dbReference>
<sequence length="216" mass="23570">MSTLKPLLLAGGHSSRMGTRKELLRVAGDVPLFVHLLIILHEACPESEVVFLSLRDHNSLKAIENDRHITAVPDNRLILTNGTTTFPVHVVYDGPGVPSEHDSAGIGPGAGLLAAHHQDQSAHWLVVACDYPFISTAALSQLRREWTAPVTCFENRDCFCEPLLGIWSPEALRALRQNIQDGILGPSAVEKWIFNVNTPAELELASKMTTQPQASS</sequence>
<dbReference type="InterPro" id="IPR029044">
    <property type="entry name" value="Nucleotide-diphossugar_trans"/>
</dbReference>
<proteinExistence type="predicted"/>
<keyword evidence="1" id="KW-0963">Cytoplasm</keyword>
<evidence type="ECO:0000256" key="7">
    <source>
        <dbReference type="ARBA" id="ARBA00023150"/>
    </source>
</evidence>
<organism evidence="9 10">
    <name type="scientific">Aspergillus fumigatus</name>
    <name type="common">Neosartorya fumigata</name>
    <dbReference type="NCBI Taxonomy" id="746128"/>
    <lineage>
        <taxon>Eukaryota</taxon>
        <taxon>Fungi</taxon>
        <taxon>Dikarya</taxon>
        <taxon>Ascomycota</taxon>
        <taxon>Pezizomycotina</taxon>
        <taxon>Eurotiomycetes</taxon>
        <taxon>Eurotiomycetidae</taxon>
        <taxon>Eurotiales</taxon>
        <taxon>Aspergillaceae</taxon>
        <taxon>Aspergillus</taxon>
        <taxon>Aspergillus subgen. Fumigati</taxon>
    </lineage>
</organism>
<evidence type="ECO:0000259" key="8">
    <source>
        <dbReference type="Pfam" id="PF12804"/>
    </source>
</evidence>
<evidence type="ECO:0000256" key="1">
    <source>
        <dbReference type="ARBA" id="ARBA00022490"/>
    </source>
</evidence>
<dbReference type="Gene3D" id="3.90.550.10">
    <property type="entry name" value="Spore Coat Polysaccharide Biosynthesis Protein SpsA, Chain A"/>
    <property type="match status" value="1"/>
</dbReference>
<protein>
    <recommendedName>
        <fullName evidence="8">MobA-like NTP transferase domain-containing protein</fullName>
    </recommendedName>
</protein>
<dbReference type="PANTHER" id="PTHR19136">
    <property type="entry name" value="MOLYBDENUM COFACTOR GUANYLYLTRANSFERASE"/>
    <property type="match status" value="1"/>
</dbReference>
<evidence type="ECO:0000256" key="2">
    <source>
        <dbReference type="ARBA" id="ARBA00022679"/>
    </source>
</evidence>
<evidence type="ECO:0000256" key="5">
    <source>
        <dbReference type="ARBA" id="ARBA00022842"/>
    </source>
</evidence>
<evidence type="ECO:0000256" key="6">
    <source>
        <dbReference type="ARBA" id="ARBA00023134"/>
    </source>
</evidence>
<keyword evidence="3" id="KW-0479">Metal-binding</keyword>
<evidence type="ECO:0000256" key="4">
    <source>
        <dbReference type="ARBA" id="ARBA00022741"/>
    </source>
</evidence>
<keyword evidence="7" id="KW-0501">Molybdenum cofactor biosynthesis</keyword>
<dbReference type="EMBL" id="JAIBSC010000016">
    <property type="protein sequence ID" value="KAH1908989.1"/>
    <property type="molecule type" value="Genomic_DNA"/>
</dbReference>
<name>A0A9P8SW72_ASPFM</name>
<keyword evidence="4" id="KW-0547">Nucleotide-binding</keyword>